<keyword evidence="2" id="KW-0808">Transferase</keyword>
<reference evidence="2" key="2">
    <citation type="journal article" date="2015" name="Sci. Rep.">
        <title>Genetic analysis of capsular polysaccharide synthesis gene clusters in 79 capsular types of Klebsiella spp.</title>
        <authorList>
            <person name="Pan Y.J."/>
            <person name="Lin T.L."/>
            <person name="Chen C.T."/>
            <person name="Chen Y.Y."/>
            <person name="Hsieh P.F."/>
            <person name="Hsu C.R."/>
            <person name="Wu M.C."/>
            <person name="Wang J.T."/>
        </authorList>
    </citation>
    <scope>NUCLEOTIDE SEQUENCE</scope>
    <source>
        <strain evidence="2">5884</strain>
    </source>
</reference>
<protein>
    <submittedName>
        <fullName evidence="2">Glycosyl transferase 25 family protein</fullName>
    </submittedName>
</protein>
<dbReference type="InterPro" id="IPR002654">
    <property type="entry name" value="Glyco_trans_25"/>
</dbReference>
<dbReference type="EMBL" id="AB924564">
    <property type="protein sequence ID" value="BAT23489.1"/>
    <property type="molecule type" value="Genomic_DNA"/>
</dbReference>
<name>A0A0N7KW94_9ENTR</name>
<sequence>MRIKVVSLPFDKERRIKIESDFISNNLEFSFSDAVYGKDIPAQIKNDLPLSSFLKRKDKKPTDGEIGCTFSHIAVYKDLLESADEWICILEDDAIIDNKFKVFIQSLDYGSLKPGAVYILGGQDGLNNRHKVVRAINGTKYIGNQIFHRIVAGEQYVFRTCCYMLHRVTAEKMLSEFQESFFVADEWAYFKRKGIIDDIFLASFIHHPLDLSNSWIEKERVIKYGDSEVEDEVSFFSKIKFLFKNKYTIQVKKKATITIWKIRNYIVALTKFRL</sequence>
<dbReference type="CDD" id="cd06532">
    <property type="entry name" value="Glyco_transf_25"/>
    <property type="match status" value="1"/>
</dbReference>
<gene>
    <name evidence="2" type="primary">wctD</name>
</gene>
<accession>A0A0N7KW94</accession>
<dbReference type="Pfam" id="PF01755">
    <property type="entry name" value="Glyco_transf_25"/>
    <property type="match status" value="1"/>
</dbReference>
<feature type="domain" description="Glycosyl transferase family 25" evidence="1">
    <location>
        <begin position="4"/>
        <end position="183"/>
    </location>
</feature>
<dbReference type="GO" id="GO:0016740">
    <property type="term" value="F:transferase activity"/>
    <property type="evidence" value="ECO:0007669"/>
    <property type="project" value="UniProtKB-KW"/>
</dbReference>
<dbReference type="AlphaFoldDB" id="A0A0N7KW94"/>
<evidence type="ECO:0000259" key="1">
    <source>
        <dbReference type="Pfam" id="PF01755"/>
    </source>
</evidence>
<organism evidence="2">
    <name type="scientific">Klebsiella sp. 5884</name>
    <dbReference type="NCBI Taxonomy" id="1497804"/>
    <lineage>
        <taxon>Bacteria</taxon>
        <taxon>Pseudomonadati</taxon>
        <taxon>Pseudomonadota</taxon>
        <taxon>Gammaproteobacteria</taxon>
        <taxon>Enterobacterales</taxon>
        <taxon>Enterobacteriaceae</taxon>
        <taxon>Klebsiella/Raoultella group</taxon>
        <taxon>Klebsiella</taxon>
    </lineage>
</organism>
<proteinExistence type="predicted"/>
<reference evidence="2" key="1">
    <citation type="submission" date="2014-04" db="EMBL/GenBank/DDBJ databases">
        <authorList>
            <person name="Harrison E."/>
        </authorList>
    </citation>
    <scope>NUCLEOTIDE SEQUENCE</scope>
    <source>
        <strain evidence="2">5884</strain>
    </source>
</reference>
<evidence type="ECO:0000313" key="2">
    <source>
        <dbReference type="EMBL" id="BAT23489.1"/>
    </source>
</evidence>